<feature type="domain" description="SMODS-associated and fused to various effectors" evidence="1">
    <location>
        <begin position="179"/>
        <end position="367"/>
    </location>
</feature>
<organism evidence="2 3">
    <name type="scientific">Ammoniphilus oxalaticus</name>
    <dbReference type="NCBI Taxonomy" id="66863"/>
    <lineage>
        <taxon>Bacteria</taxon>
        <taxon>Bacillati</taxon>
        <taxon>Bacillota</taxon>
        <taxon>Bacilli</taxon>
        <taxon>Bacillales</taxon>
        <taxon>Paenibacillaceae</taxon>
        <taxon>Aneurinibacillus group</taxon>
        <taxon>Ammoniphilus</taxon>
    </lineage>
</organism>
<dbReference type="EMBL" id="MCHY01000003">
    <property type="protein sequence ID" value="RKD26475.1"/>
    <property type="molecule type" value="Genomic_DNA"/>
</dbReference>
<dbReference type="OrthoDB" id="5379188at2"/>
<protein>
    <recommendedName>
        <fullName evidence="1">SMODS-associated and fused to various effectors domain-containing protein</fullName>
    </recommendedName>
</protein>
<gene>
    <name evidence="2" type="ORF">BEP19_16690</name>
</gene>
<dbReference type="RefSeq" id="WP_120188126.1">
    <property type="nucleotide sequence ID" value="NZ_MCHY01000003.1"/>
</dbReference>
<accession>A0A419SQ53</accession>
<proteinExistence type="predicted"/>
<dbReference type="Pfam" id="PF18145">
    <property type="entry name" value="SAVED"/>
    <property type="match status" value="1"/>
</dbReference>
<keyword evidence="3" id="KW-1185">Reference proteome</keyword>
<dbReference type="Proteomes" id="UP000284219">
    <property type="component" value="Unassembled WGS sequence"/>
</dbReference>
<dbReference type="InterPro" id="IPR040836">
    <property type="entry name" value="SAVED"/>
</dbReference>
<sequence>MSRYTSAADKFVLWANSGGICAFRGCNEKLLYQVDGINVNLSNAAHIIGHSSKGPRAEYKAEYKITEFNVDNEPNLMLTCYDHHKIIDDSRIRGKYPPELLFEMKKEHEEWVQRRVETNSKSIALIHKTKGEPLDEIILSEELNNLLIANIQYQEELMDFTDEGWLEAKKKNKELYAKFKETARHWPGAKIEMFPLSHIPLLIHIGSLITDTNPVTIYQYDRMSMKWVFDSPEAPHVEDLGLTVNRNECSSNQLVVTIGLSGIVHTRDVEAVIPPKKYDSMEIKINNPRPDRVLYREHVSSILSLFREEIYDMITKNGYSEVHLFYAGPAGLAVEIGRCINKSMWPDVYIYNYDNRKNPKYQMAITI</sequence>
<comment type="caution">
    <text evidence="2">The sequence shown here is derived from an EMBL/GenBank/DDBJ whole genome shotgun (WGS) entry which is preliminary data.</text>
</comment>
<reference evidence="2 3" key="1">
    <citation type="submission" date="2016-08" db="EMBL/GenBank/DDBJ databases">
        <title>Novel Firmicute Genomes.</title>
        <authorList>
            <person name="Poppleton D.I."/>
            <person name="Gribaldo S."/>
        </authorList>
    </citation>
    <scope>NUCLEOTIDE SEQUENCE [LARGE SCALE GENOMIC DNA]</scope>
    <source>
        <strain evidence="2 3">RAOx-1</strain>
    </source>
</reference>
<evidence type="ECO:0000313" key="3">
    <source>
        <dbReference type="Proteomes" id="UP000284219"/>
    </source>
</evidence>
<evidence type="ECO:0000259" key="1">
    <source>
        <dbReference type="Pfam" id="PF18145"/>
    </source>
</evidence>
<name>A0A419SQ53_9BACL</name>
<evidence type="ECO:0000313" key="2">
    <source>
        <dbReference type="EMBL" id="RKD26475.1"/>
    </source>
</evidence>
<dbReference type="NCBIfam" id="NF033611">
    <property type="entry name" value="SAVED"/>
    <property type="match status" value="1"/>
</dbReference>
<dbReference type="AlphaFoldDB" id="A0A419SQ53"/>